<evidence type="ECO:0000256" key="1">
    <source>
        <dbReference type="ARBA" id="ARBA00004196"/>
    </source>
</evidence>
<proteinExistence type="inferred from homology"/>
<name>A0A0R2CFM7_9LACO</name>
<evidence type="ECO:0000313" key="7">
    <source>
        <dbReference type="EMBL" id="KRM86972.1"/>
    </source>
</evidence>
<dbReference type="STRING" id="1423810.FD19_GL001553"/>
<evidence type="ECO:0000313" key="8">
    <source>
        <dbReference type="Proteomes" id="UP000051789"/>
    </source>
</evidence>
<keyword evidence="8" id="KW-1185">Reference proteome</keyword>
<dbReference type="EMBL" id="AYZK01000004">
    <property type="protein sequence ID" value="KRM86972.1"/>
    <property type="molecule type" value="Genomic_DNA"/>
</dbReference>
<dbReference type="OrthoDB" id="8613538at2"/>
<organism evidence="7 8">
    <name type="scientific">Lacticaseibacillus thailandensis DSM 22698 = JCM 13996</name>
    <dbReference type="NCBI Taxonomy" id="1423810"/>
    <lineage>
        <taxon>Bacteria</taxon>
        <taxon>Bacillati</taxon>
        <taxon>Bacillota</taxon>
        <taxon>Bacilli</taxon>
        <taxon>Lactobacillales</taxon>
        <taxon>Lactobacillaceae</taxon>
        <taxon>Lacticaseibacillus</taxon>
    </lineage>
</organism>
<dbReference type="Gene3D" id="3.40.190.10">
    <property type="entry name" value="Periplasmic binding protein-like II"/>
    <property type="match status" value="2"/>
</dbReference>
<dbReference type="SMART" id="SM00062">
    <property type="entry name" value="PBPb"/>
    <property type="match status" value="1"/>
</dbReference>
<evidence type="ECO:0000256" key="5">
    <source>
        <dbReference type="SAM" id="SignalP"/>
    </source>
</evidence>
<gene>
    <name evidence="7" type="ORF">FD19_GL001553</name>
</gene>
<dbReference type="PANTHER" id="PTHR35936:SF34">
    <property type="entry name" value="ABC TRANSPORTER EXTRACELLULAR-BINDING PROTEIN YCKB-RELATED"/>
    <property type="match status" value="1"/>
</dbReference>
<sequence length="270" mass="29108">MKLNLKKLAAALTAMVGALTLATFTHTHTQATHAATSYKSQLLKKGELTIGLEGTYKPYSYRQNGKLTGFEVELGKAVAKQMGVKAKFVPTKWDSLIAGLGSGKFDTVMNNITPTPARRKAYLFSTPYIYSRSALITKSGSKLTTLKGVKGKTLVEGTGTDNALVAKKAGAKLIDDGDFTTALQMIRQGRAAGTINSMPAWYAYKQSNDTKGLKVTELKKSEVAPAKIAAMVGKHNGALRNRISKAIKVLKKNGTLTRLSKKYFGNDITK</sequence>
<accession>A0A0R2CFM7</accession>
<dbReference type="RefSeq" id="WP_054750796.1">
    <property type="nucleotide sequence ID" value="NZ_AYZK01000004.1"/>
</dbReference>
<feature type="chain" id="PRO_5039388290" evidence="5">
    <location>
        <begin position="23"/>
        <end position="270"/>
    </location>
</feature>
<evidence type="ECO:0000259" key="6">
    <source>
        <dbReference type="SMART" id="SM00062"/>
    </source>
</evidence>
<dbReference type="PATRIC" id="fig|1423810.4.peg.1599"/>
<reference evidence="7 8" key="1">
    <citation type="journal article" date="2015" name="Genome Announc.">
        <title>Expanding the biotechnology potential of lactobacilli through comparative genomics of 213 strains and associated genera.</title>
        <authorList>
            <person name="Sun Z."/>
            <person name="Harris H.M."/>
            <person name="McCann A."/>
            <person name="Guo C."/>
            <person name="Argimon S."/>
            <person name="Zhang W."/>
            <person name="Yang X."/>
            <person name="Jeffery I.B."/>
            <person name="Cooney J.C."/>
            <person name="Kagawa T.F."/>
            <person name="Liu W."/>
            <person name="Song Y."/>
            <person name="Salvetti E."/>
            <person name="Wrobel A."/>
            <person name="Rasinkangas P."/>
            <person name="Parkhill J."/>
            <person name="Rea M.C."/>
            <person name="O'Sullivan O."/>
            <person name="Ritari J."/>
            <person name="Douillard F.P."/>
            <person name="Paul Ross R."/>
            <person name="Yang R."/>
            <person name="Briner A.E."/>
            <person name="Felis G.E."/>
            <person name="de Vos W.M."/>
            <person name="Barrangou R."/>
            <person name="Klaenhammer T.R."/>
            <person name="Caufield P.W."/>
            <person name="Cui Y."/>
            <person name="Zhang H."/>
            <person name="O'Toole P.W."/>
        </authorList>
    </citation>
    <scope>NUCLEOTIDE SEQUENCE [LARGE SCALE GENOMIC DNA]</scope>
    <source>
        <strain evidence="7 8">DSM 22698</strain>
    </source>
</reference>
<feature type="signal peptide" evidence="5">
    <location>
        <begin position="1"/>
        <end position="22"/>
    </location>
</feature>
<dbReference type="InterPro" id="IPR001638">
    <property type="entry name" value="Solute-binding_3/MltF_N"/>
</dbReference>
<protein>
    <submittedName>
        <fullName evidence="7">High affinity cystine binding protein</fullName>
    </submittedName>
</protein>
<dbReference type="PROSITE" id="PS01039">
    <property type="entry name" value="SBP_BACTERIAL_3"/>
    <property type="match status" value="1"/>
</dbReference>
<evidence type="ECO:0000256" key="3">
    <source>
        <dbReference type="ARBA" id="ARBA00022729"/>
    </source>
</evidence>
<comment type="caution">
    <text evidence="7">The sequence shown here is derived from an EMBL/GenBank/DDBJ whole genome shotgun (WGS) entry which is preliminary data.</text>
</comment>
<dbReference type="PANTHER" id="PTHR35936">
    <property type="entry name" value="MEMBRANE-BOUND LYTIC MUREIN TRANSGLYCOSYLASE F"/>
    <property type="match status" value="1"/>
</dbReference>
<keyword evidence="3 5" id="KW-0732">Signal</keyword>
<comment type="similarity">
    <text evidence="2 4">Belongs to the bacterial solute-binding protein 3 family.</text>
</comment>
<comment type="subcellular location">
    <subcellularLocation>
        <location evidence="1">Cell envelope</location>
    </subcellularLocation>
</comment>
<dbReference type="GO" id="GO:0030313">
    <property type="term" value="C:cell envelope"/>
    <property type="evidence" value="ECO:0007669"/>
    <property type="project" value="UniProtKB-SubCell"/>
</dbReference>
<dbReference type="SUPFAM" id="SSF53850">
    <property type="entry name" value="Periplasmic binding protein-like II"/>
    <property type="match status" value="1"/>
</dbReference>
<dbReference type="AlphaFoldDB" id="A0A0R2CFM7"/>
<evidence type="ECO:0000256" key="2">
    <source>
        <dbReference type="ARBA" id="ARBA00010333"/>
    </source>
</evidence>
<dbReference type="InterPro" id="IPR018313">
    <property type="entry name" value="SBP_3_CS"/>
</dbReference>
<dbReference type="Proteomes" id="UP000051789">
    <property type="component" value="Unassembled WGS sequence"/>
</dbReference>
<evidence type="ECO:0000256" key="4">
    <source>
        <dbReference type="RuleBase" id="RU003744"/>
    </source>
</evidence>
<feature type="domain" description="Solute-binding protein family 3/N-terminal" evidence="6">
    <location>
        <begin position="47"/>
        <end position="267"/>
    </location>
</feature>
<dbReference type="Pfam" id="PF00497">
    <property type="entry name" value="SBP_bac_3"/>
    <property type="match status" value="1"/>
</dbReference>